<protein>
    <submittedName>
        <fullName evidence="5">Uncharacterized protein</fullName>
    </submittedName>
</protein>
<keyword evidence="12" id="KW-1185">Reference proteome</keyword>
<dbReference type="Proteomes" id="UP000663887">
    <property type="component" value="Unassembled WGS sequence"/>
</dbReference>
<sequence>MQCIIFCCVLYLLVLQQAMITASFASFLRTSDLEATKAYPGRHLRAPLMGRSVLTPFVDDAYSISNTTNDVDELTKFNGQHLLLALLNQKRMINAKKKGPLFG</sequence>
<dbReference type="Proteomes" id="UP000681967">
    <property type="component" value="Unassembled WGS sequence"/>
</dbReference>
<name>A0A816M9U0_9BILA</name>
<dbReference type="Proteomes" id="UP000681720">
    <property type="component" value="Unassembled WGS sequence"/>
</dbReference>
<dbReference type="Proteomes" id="UP000663834">
    <property type="component" value="Unassembled WGS sequence"/>
</dbReference>
<dbReference type="EMBL" id="CAJOBJ010081258">
    <property type="protein sequence ID" value="CAF4502106.1"/>
    <property type="molecule type" value="Genomic_DNA"/>
</dbReference>
<dbReference type="Proteomes" id="UP000663842">
    <property type="component" value="Unassembled WGS sequence"/>
</dbReference>
<evidence type="ECO:0000313" key="5">
    <source>
        <dbReference type="EMBL" id="CAF1983522.1"/>
    </source>
</evidence>
<dbReference type="EMBL" id="CAJOBF010008936">
    <property type="protein sequence ID" value="CAF4265337.1"/>
    <property type="molecule type" value="Genomic_DNA"/>
</dbReference>
<accession>A0A816M9U0</accession>
<dbReference type="EMBL" id="CAJNRF010000645">
    <property type="protein sequence ID" value="CAF1972601.1"/>
    <property type="molecule type" value="Genomic_DNA"/>
</dbReference>
<dbReference type="Proteomes" id="UP000663824">
    <property type="component" value="Unassembled WGS sequence"/>
</dbReference>
<proteinExistence type="predicted"/>
<dbReference type="OrthoDB" id="10050108at2759"/>
<keyword evidence="1" id="KW-0732">Signal</keyword>
<dbReference type="EMBL" id="CAJNRE010002521">
    <property type="protein sequence ID" value="CAF1983522.1"/>
    <property type="molecule type" value="Genomic_DNA"/>
</dbReference>
<organism evidence="5 11">
    <name type="scientific">Rotaria magnacalcarata</name>
    <dbReference type="NCBI Taxonomy" id="392030"/>
    <lineage>
        <taxon>Eukaryota</taxon>
        <taxon>Metazoa</taxon>
        <taxon>Spiralia</taxon>
        <taxon>Gnathifera</taxon>
        <taxon>Rotifera</taxon>
        <taxon>Eurotatoria</taxon>
        <taxon>Bdelloidea</taxon>
        <taxon>Philodinida</taxon>
        <taxon>Philodinidae</taxon>
        <taxon>Rotaria</taxon>
    </lineage>
</organism>
<feature type="signal peptide" evidence="1">
    <location>
        <begin position="1"/>
        <end position="25"/>
    </location>
</feature>
<dbReference type="EMBL" id="CAJOBG010005563">
    <property type="protein sequence ID" value="CAF4157594.1"/>
    <property type="molecule type" value="Genomic_DNA"/>
</dbReference>
<evidence type="ECO:0000313" key="11">
    <source>
        <dbReference type="Proteomes" id="UP000663824"/>
    </source>
</evidence>
<evidence type="ECO:0000313" key="12">
    <source>
        <dbReference type="Proteomes" id="UP000663866"/>
    </source>
</evidence>
<evidence type="ECO:0000313" key="3">
    <source>
        <dbReference type="EMBL" id="CAF1312867.1"/>
    </source>
</evidence>
<dbReference type="EMBL" id="CAJNOW010001298">
    <property type="protein sequence ID" value="CAF1312867.1"/>
    <property type="molecule type" value="Genomic_DNA"/>
</dbReference>
<dbReference type="EMBL" id="CAJOBH010002693">
    <property type="protein sequence ID" value="CAF3918837.1"/>
    <property type="molecule type" value="Genomic_DNA"/>
</dbReference>
<reference evidence="5" key="1">
    <citation type="submission" date="2021-02" db="EMBL/GenBank/DDBJ databases">
        <authorList>
            <person name="Nowell W R."/>
        </authorList>
    </citation>
    <scope>NUCLEOTIDE SEQUENCE</scope>
</reference>
<dbReference type="EMBL" id="CAJNOV010006504">
    <property type="protein sequence ID" value="CAF1249482.1"/>
    <property type="molecule type" value="Genomic_DNA"/>
</dbReference>
<comment type="caution">
    <text evidence="5">The sequence shown here is derived from an EMBL/GenBank/DDBJ whole genome shotgun (WGS) entry which is preliminary data.</text>
</comment>
<evidence type="ECO:0000313" key="9">
    <source>
        <dbReference type="EMBL" id="CAF4265337.1"/>
    </source>
</evidence>
<dbReference type="AlphaFoldDB" id="A0A816M9U0"/>
<evidence type="ECO:0000313" key="10">
    <source>
        <dbReference type="EMBL" id="CAF4502106.1"/>
    </source>
</evidence>
<evidence type="ECO:0000313" key="7">
    <source>
        <dbReference type="EMBL" id="CAF3918837.1"/>
    </source>
</evidence>
<evidence type="ECO:0000313" key="4">
    <source>
        <dbReference type="EMBL" id="CAF1972601.1"/>
    </source>
</evidence>
<dbReference type="EMBL" id="CAJNRG010018184">
    <property type="protein sequence ID" value="CAF2249081.1"/>
    <property type="molecule type" value="Genomic_DNA"/>
</dbReference>
<evidence type="ECO:0000313" key="8">
    <source>
        <dbReference type="EMBL" id="CAF4157594.1"/>
    </source>
</evidence>
<evidence type="ECO:0000256" key="1">
    <source>
        <dbReference type="SAM" id="SignalP"/>
    </source>
</evidence>
<dbReference type="Proteomes" id="UP000663856">
    <property type="component" value="Unassembled WGS sequence"/>
</dbReference>
<gene>
    <name evidence="7" type="ORF">BYL167_LOCUS9388</name>
    <name evidence="2" type="ORF">CJN711_LOCUS14414</name>
    <name evidence="10" type="ORF">GIL414_LOCUS34765</name>
    <name evidence="3" type="ORF">KQP761_LOCUS5344</name>
    <name evidence="5" type="ORF">MBJ925_LOCUS7414</name>
    <name evidence="8" type="ORF">OVN521_LOCUS23950</name>
    <name evidence="9" type="ORF">UXM345_LOCUS31502</name>
    <name evidence="4" type="ORF">WKI299_LOCUS3389</name>
    <name evidence="6" type="ORF">XDN619_LOCUS35226</name>
</gene>
<evidence type="ECO:0000313" key="2">
    <source>
        <dbReference type="EMBL" id="CAF1249482.1"/>
    </source>
</evidence>
<dbReference type="Proteomes" id="UP000663855">
    <property type="component" value="Unassembled WGS sequence"/>
</dbReference>
<evidence type="ECO:0000313" key="6">
    <source>
        <dbReference type="EMBL" id="CAF2249081.1"/>
    </source>
</evidence>
<dbReference type="Proteomes" id="UP000663866">
    <property type="component" value="Unassembled WGS sequence"/>
</dbReference>
<feature type="chain" id="PRO_5036412989" evidence="1">
    <location>
        <begin position="26"/>
        <end position="103"/>
    </location>
</feature>